<comment type="caution">
    <text evidence="1">The sequence shown here is derived from an EMBL/GenBank/DDBJ whole genome shotgun (WGS) entry which is preliminary data.</text>
</comment>
<dbReference type="Proteomes" id="UP001410394">
    <property type="component" value="Unassembled WGS sequence"/>
</dbReference>
<proteinExistence type="predicted"/>
<accession>A0ABU9YVV6</accession>
<evidence type="ECO:0000313" key="2">
    <source>
        <dbReference type="Proteomes" id="UP001410394"/>
    </source>
</evidence>
<dbReference type="RefSeq" id="WP_345918627.1">
    <property type="nucleotide sequence ID" value="NZ_JBDIVE010000002.1"/>
</dbReference>
<evidence type="ECO:0000313" key="1">
    <source>
        <dbReference type="EMBL" id="MEN3067864.1"/>
    </source>
</evidence>
<protein>
    <submittedName>
        <fullName evidence="1">Uncharacterized protein</fullName>
    </submittedName>
</protein>
<name>A0ABU9YVV6_9RHOO</name>
<reference evidence="1 2" key="1">
    <citation type="journal article" date="2018" name="Int. J. Syst. Evol. Microbiol.">
        <title>Uliginosibacterium sediminicola sp. nov., isolated from freshwater sediment.</title>
        <authorList>
            <person name="Hwang W.M."/>
            <person name="Kim S.M."/>
            <person name="Kang K."/>
            <person name="Ahn T.Y."/>
        </authorList>
    </citation>
    <scope>NUCLEOTIDE SEQUENCE [LARGE SCALE GENOMIC DNA]</scope>
    <source>
        <strain evidence="1 2">M1-21</strain>
    </source>
</reference>
<dbReference type="EMBL" id="JBDIVE010000002">
    <property type="protein sequence ID" value="MEN3067864.1"/>
    <property type="molecule type" value="Genomic_DNA"/>
</dbReference>
<gene>
    <name evidence="1" type="ORF">ABDB84_05180</name>
</gene>
<sequence length="102" mass="11347">MNDWEMRLRAGVQSQCAGHKDIATALSELDKYRALANKSETGMTHEQFDSINWKCGMSGTYKGNTYRIAQVDFEERLIGLDGLTLGADAPTMVRCENVTLAE</sequence>
<organism evidence="1 2">
    <name type="scientific">Uliginosibacterium sediminicola</name>
    <dbReference type="NCBI Taxonomy" id="2024550"/>
    <lineage>
        <taxon>Bacteria</taxon>
        <taxon>Pseudomonadati</taxon>
        <taxon>Pseudomonadota</taxon>
        <taxon>Betaproteobacteria</taxon>
        <taxon>Rhodocyclales</taxon>
        <taxon>Zoogloeaceae</taxon>
        <taxon>Uliginosibacterium</taxon>
    </lineage>
</organism>
<keyword evidence="2" id="KW-1185">Reference proteome</keyword>